<evidence type="ECO:0000256" key="10">
    <source>
        <dbReference type="ARBA" id="ARBA00061478"/>
    </source>
</evidence>
<keyword evidence="3 11" id="KW-0547">Nucleotide-binding</keyword>
<organism evidence="14 15">
    <name type="scientific">Thalassoglobus neptunius</name>
    <dbReference type="NCBI Taxonomy" id="1938619"/>
    <lineage>
        <taxon>Bacteria</taxon>
        <taxon>Pseudomonadati</taxon>
        <taxon>Planctomycetota</taxon>
        <taxon>Planctomycetia</taxon>
        <taxon>Planctomycetales</taxon>
        <taxon>Planctomycetaceae</taxon>
        <taxon>Thalassoglobus</taxon>
    </lineage>
</organism>
<dbReference type="EMBL" id="SIHI01000070">
    <property type="protein sequence ID" value="TWT38302.1"/>
    <property type="molecule type" value="Genomic_DNA"/>
</dbReference>
<evidence type="ECO:0000256" key="9">
    <source>
        <dbReference type="ARBA" id="ARBA00049360"/>
    </source>
</evidence>
<evidence type="ECO:0000256" key="3">
    <source>
        <dbReference type="ARBA" id="ARBA00022741"/>
    </source>
</evidence>
<evidence type="ECO:0000313" key="14">
    <source>
        <dbReference type="EMBL" id="TWT38302.1"/>
    </source>
</evidence>
<dbReference type="Proteomes" id="UP000317243">
    <property type="component" value="Unassembled WGS sequence"/>
</dbReference>
<dbReference type="InterPro" id="IPR003439">
    <property type="entry name" value="ABC_transporter-like_ATP-bd"/>
</dbReference>
<accession>A0A5C5VKR3</accession>
<dbReference type="OrthoDB" id="9760950at2"/>
<feature type="region of interest" description="Disordered" evidence="12">
    <location>
        <begin position="498"/>
        <end position="525"/>
    </location>
</feature>
<comment type="subcellular location">
    <subcellularLocation>
        <location evidence="11">Cytoplasm</location>
    </subcellularLocation>
    <text evidence="11">Associates with ribosomes.</text>
</comment>
<feature type="domain" description="ABC transporter" evidence="13">
    <location>
        <begin position="4"/>
        <end position="218"/>
    </location>
</feature>
<dbReference type="InterPro" id="IPR017871">
    <property type="entry name" value="ABC_transporter-like_CS"/>
</dbReference>
<dbReference type="GO" id="GO:0005737">
    <property type="term" value="C:cytoplasm"/>
    <property type="evidence" value="ECO:0007669"/>
    <property type="project" value="UniProtKB-SubCell"/>
</dbReference>
<dbReference type="Pfam" id="PF12848">
    <property type="entry name" value="ABC_tran_Xtn"/>
    <property type="match status" value="1"/>
</dbReference>
<protein>
    <recommendedName>
        <fullName evidence="11">ATP-binding protein Uup</fullName>
        <ecNumber evidence="11">3.6.1.-</ecNumber>
    </recommendedName>
</protein>
<dbReference type="GO" id="GO:0005524">
    <property type="term" value="F:ATP binding"/>
    <property type="evidence" value="ECO:0007669"/>
    <property type="project" value="UniProtKB-UniRule"/>
</dbReference>
<dbReference type="HAMAP" id="MF_00848">
    <property type="entry name" value="Uup"/>
    <property type="match status" value="1"/>
</dbReference>
<evidence type="ECO:0000256" key="1">
    <source>
        <dbReference type="ARBA" id="ARBA00022490"/>
    </source>
</evidence>
<keyword evidence="5 11" id="KW-0378">Hydrolase</keyword>
<keyword evidence="15" id="KW-1185">Reference proteome</keyword>
<dbReference type="PANTHER" id="PTHR42855">
    <property type="entry name" value="ABC TRANSPORTER ATP-BINDING SUBUNIT"/>
    <property type="match status" value="1"/>
</dbReference>
<comment type="catalytic activity">
    <reaction evidence="9 11">
        <text>ATP + H2O = ADP + phosphate + H(+)</text>
        <dbReference type="Rhea" id="RHEA:13065"/>
        <dbReference type="ChEBI" id="CHEBI:15377"/>
        <dbReference type="ChEBI" id="CHEBI:15378"/>
        <dbReference type="ChEBI" id="CHEBI:30616"/>
        <dbReference type="ChEBI" id="CHEBI:43474"/>
        <dbReference type="ChEBI" id="CHEBI:456216"/>
    </reaction>
</comment>
<feature type="region of interest" description="Disordered" evidence="12">
    <location>
        <begin position="255"/>
        <end position="278"/>
    </location>
</feature>
<dbReference type="FunFam" id="3.40.50.300:FF:000011">
    <property type="entry name" value="Putative ABC transporter ATP-binding component"/>
    <property type="match status" value="1"/>
</dbReference>
<feature type="binding site" evidence="11">
    <location>
        <begin position="318"/>
        <end position="325"/>
    </location>
    <ligand>
        <name>ATP</name>
        <dbReference type="ChEBI" id="CHEBI:30616"/>
        <label>2</label>
    </ligand>
</feature>
<dbReference type="CDD" id="cd03221">
    <property type="entry name" value="ABCF_EF-3"/>
    <property type="match status" value="2"/>
</dbReference>
<sequence>MSLLSLRNLSFTWSGAPLLDEINLEIERGERIGLLGRNGAGKSTLMKIIAGEITPDDGIRNLADGVRIGRLVQDVPAGTDQTVAEVIRKGTNVEKESWELDQDLKRVLSQVDLDGEDSFSELSSGKKRRTLLAQALLQEPDILLLDEPTNHLDIKSITWLENFLKGYSGTILFVTHDRVFLQSLATRILEVDRGHLFDWTCDYQTFLKRKEQQLHAEEQQQAAFDRKLAEEEVWIRQGIKARRTRNEGRVRALEKMREERQQRRNRVGNVRMEASQGDRSGHLVMKADKIEFAYPSSEPIVKDFSTTIARGDKIGIIGPNGAGKSTLLKLMLGQLEPTGGDLRLGTNLKIVYFDQLREQIDDEKTVAENVGEGQDQLVINGKQRHIYGYLQDFLFTPERARRPARFLSGGERNRLLLARVFKRPSNLMVLDEPTNDLDEETLELLEELLMNYPGTILLVSHDRAFLNNVVTSTIVLEGDGTVREYDGGYDDYLRQKNAQADSSAATAKPSEKSNQPTRPTAQRAKLSYKEKQELESLPATIEDLESQQADLQAAMGDPSFFKQDRTVIAEESARLEELGTQLETLYARWEELASRES</sequence>
<evidence type="ECO:0000259" key="13">
    <source>
        <dbReference type="PROSITE" id="PS50893"/>
    </source>
</evidence>
<dbReference type="GO" id="GO:0043022">
    <property type="term" value="F:ribosome binding"/>
    <property type="evidence" value="ECO:0007669"/>
    <property type="project" value="UniProtKB-UniRule"/>
</dbReference>
<keyword evidence="2 11" id="KW-0677">Repeat</keyword>
<dbReference type="EC" id="3.6.1.-" evidence="11"/>
<dbReference type="SMART" id="SM00382">
    <property type="entry name" value="AAA"/>
    <property type="match status" value="2"/>
</dbReference>
<dbReference type="InterPro" id="IPR051309">
    <property type="entry name" value="ABCF_ATPase"/>
</dbReference>
<dbReference type="GO" id="GO:0016887">
    <property type="term" value="F:ATP hydrolysis activity"/>
    <property type="evidence" value="ECO:0007669"/>
    <property type="project" value="UniProtKB-UniRule"/>
</dbReference>
<dbReference type="Pfam" id="PF00005">
    <property type="entry name" value="ABC_tran"/>
    <property type="match status" value="2"/>
</dbReference>
<feature type="domain" description="ABC transporter" evidence="13">
    <location>
        <begin position="285"/>
        <end position="504"/>
    </location>
</feature>
<keyword evidence="7 11" id="KW-0238">DNA-binding</keyword>
<dbReference type="PROSITE" id="PS00211">
    <property type="entry name" value="ABC_TRANSPORTER_1"/>
    <property type="match status" value="1"/>
</dbReference>
<dbReference type="InterPro" id="IPR027417">
    <property type="entry name" value="P-loop_NTPase"/>
</dbReference>
<dbReference type="Gene3D" id="1.10.287.380">
    <property type="entry name" value="Valyl-tRNA synthetase, C-terminal domain"/>
    <property type="match status" value="1"/>
</dbReference>
<dbReference type="InterPro" id="IPR043686">
    <property type="entry name" value="Uup"/>
</dbReference>
<dbReference type="Pfam" id="PF16326">
    <property type="entry name" value="ABC_tran_CTD"/>
    <property type="match status" value="1"/>
</dbReference>
<dbReference type="AlphaFoldDB" id="A0A5C5VKR3"/>
<dbReference type="Gene3D" id="3.40.50.300">
    <property type="entry name" value="P-loop containing nucleotide triphosphate hydrolases"/>
    <property type="match status" value="2"/>
</dbReference>
<dbReference type="GO" id="GO:0003677">
    <property type="term" value="F:DNA binding"/>
    <property type="evidence" value="ECO:0007669"/>
    <property type="project" value="UniProtKB-UniRule"/>
</dbReference>
<keyword evidence="8 11" id="KW-0234">DNA repair</keyword>
<evidence type="ECO:0000256" key="6">
    <source>
        <dbReference type="ARBA" id="ARBA00022840"/>
    </source>
</evidence>
<dbReference type="PROSITE" id="PS50893">
    <property type="entry name" value="ABC_TRANSPORTER_2"/>
    <property type="match status" value="2"/>
</dbReference>
<dbReference type="InterPro" id="IPR032781">
    <property type="entry name" value="ABC_tran_Xtn"/>
</dbReference>
<proteinExistence type="inferred from homology"/>
<evidence type="ECO:0000256" key="5">
    <source>
        <dbReference type="ARBA" id="ARBA00022801"/>
    </source>
</evidence>
<evidence type="ECO:0000256" key="12">
    <source>
        <dbReference type="SAM" id="MobiDB-lite"/>
    </source>
</evidence>
<dbReference type="PANTHER" id="PTHR42855:SF1">
    <property type="entry name" value="ABC TRANSPORTER DOMAIN-CONTAINING PROTEIN"/>
    <property type="match status" value="1"/>
</dbReference>
<dbReference type="InterPro" id="IPR037118">
    <property type="entry name" value="Val-tRNA_synth_C_sf"/>
</dbReference>
<comment type="similarity">
    <text evidence="10 11">Belongs to the ABC transporter superfamily. ABCF family. Uup subfamily.</text>
</comment>
<keyword evidence="1 11" id="KW-0963">Cytoplasm</keyword>
<keyword evidence="4 11" id="KW-0227">DNA damage</keyword>
<name>A0A5C5VKR3_9PLAN</name>
<dbReference type="InterPro" id="IPR003593">
    <property type="entry name" value="AAA+_ATPase"/>
</dbReference>
<dbReference type="GO" id="GO:0006281">
    <property type="term" value="P:DNA repair"/>
    <property type="evidence" value="ECO:0007669"/>
    <property type="project" value="UniProtKB-KW"/>
</dbReference>
<evidence type="ECO:0000256" key="8">
    <source>
        <dbReference type="ARBA" id="ARBA00023204"/>
    </source>
</evidence>
<dbReference type="InterPro" id="IPR032524">
    <property type="entry name" value="ABC_tran_C"/>
</dbReference>
<comment type="caution">
    <text evidence="14">The sequence shown here is derived from an EMBL/GenBank/DDBJ whole genome shotgun (WGS) entry which is preliminary data.</text>
</comment>
<evidence type="ECO:0000313" key="15">
    <source>
        <dbReference type="Proteomes" id="UP000317243"/>
    </source>
</evidence>
<evidence type="ECO:0000256" key="2">
    <source>
        <dbReference type="ARBA" id="ARBA00022737"/>
    </source>
</evidence>
<dbReference type="FunFam" id="3.40.50.300:FF:000309">
    <property type="entry name" value="ABC transporter ATP-binding protein"/>
    <property type="match status" value="1"/>
</dbReference>
<comment type="function">
    <text evidence="11">Probably plays a role in ribosome assembly or function. May be involved in resolution of branched DNA intermediates that result from template switching in postreplication gaps. Binds DNA and has ATPase activity.</text>
</comment>
<feature type="binding site" evidence="11">
    <location>
        <begin position="36"/>
        <end position="43"/>
    </location>
    <ligand>
        <name>ATP</name>
        <dbReference type="ChEBI" id="CHEBI:30616"/>
        <label>1</label>
    </ligand>
</feature>
<dbReference type="SUPFAM" id="SSF52540">
    <property type="entry name" value="P-loop containing nucleoside triphosphate hydrolases"/>
    <property type="match status" value="2"/>
</dbReference>
<keyword evidence="6 11" id="KW-0067">ATP-binding</keyword>
<evidence type="ECO:0000256" key="7">
    <source>
        <dbReference type="ARBA" id="ARBA00023125"/>
    </source>
</evidence>
<gene>
    <name evidence="11 14" type="primary">uup</name>
    <name evidence="14" type="ORF">KOR42_51830</name>
</gene>
<evidence type="ECO:0000256" key="4">
    <source>
        <dbReference type="ARBA" id="ARBA00022763"/>
    </source>
</evidence>
<reference evidence="14 15" key="1">
    <citation type="submission" date="2019-02" db="EMBL/GenBank/DDBJ databases">
        <title>Deep-cultivation of Planctomycetes and their phenomic and genomic characterization uncovers novel biology.</title>
        <authorList>
            <person name="Wiegand S."/>
            <person name="Jogler M."/>
            <person name="Boedeker C."/>
            <person name="Pinto D."/>
            <person name="Vollmers J."/>
            <person name="Rivas-Marin E."/>
            <person name="Kohn T."/>
            <person name="Peeters S.H."/>
            <person name="Heuer A."/>
            <person name="Rast P."/>
            <person name="Oberbeckmann S."/>
            <person name="Bunk B."/>
            <person name="Jeske O."/>
            <person name="Meyerdierks A."/>
            <person name="Storesund J.E."/>
            <person name="Kallscheuer N."/>
            <person name="Luecker S."/>
            <person name="Lage O.M."/>
            <person name="Pohl T."/>
            <person name="Merkel B.J."/>
            <person name="Hornburger P."/>
            <person name="Mueller R.-W."/>
            <person name="Bruemmer F."/>
            <person name="Labrenz M."/>
            <person name="Spormann A.M."/>
            <person name="Op Den Camp H."/>
            <person name="Overmann J."/>
            <person name="Amann R."/>
            <person name="Jetten M.S.M."/>
            <person name="Mascher T."/>
            <person name="Medema M.H."/>
            <person name="Devos D.P."/>
            <person name="Kaster A.-K."/>
            <person name="Ovreas L."/>
            <person name="Rohde M."/>
            <person name="Galperin M.Y."/>
            <person name="Jogler C."/>
        </authorList>
    </citation>
    <scope>NUCLEOTIDE SEQUENCE [LARGE SCALE GENOMIC DNA]</scope>
    <source>
        <strain evidence="14 15">KOR42</strain>
    </source>
</reference>
<evidence type="ECO:0000256" key="11">
    <source>
        <dbReference type="HAMAP-Rule" id="MF_00848"/>
    </source>
</evidence>